<evidence type="ECO:0000313" key="2">
    <source>
        <dbReference type="Proteomes" id="UP000789366"/>
    </source>
</evidence>
<feature type="non-terminal residue" evidence="1">
    <location>
        <position position="70"/>
    </location>
</feature>
<proteinExistence type="predicted"/>
<evidence type="ECO:0000313" key="1">
    <source>
        <dbReference type="EMBL" id="CAG8732935.1"/>
    </source>
</evidence>
<protein>
    <submittedName>
        <fullName evidence="1">6429_t:CDS:1</fullName>
    </submittedName>
</protein>
<gene>
    <name evidence="1" type="ORF">SPELUC_LOCUS13240</name>
</gene>
<name>A0ACA9Q0R1_9GLOM</name>
<keyword evidence="2" id="KW-1185">Reference proteome</keyword>
<feature type="non-terminal residue" evidence="1">
    <location>
        <position position="1"/>
    </location>
</feature>
<sequence length="70" mass="7612">KEAFSAEPSCIKSTSQVADLELNSQNTDEFLTPTTSCTSNTDASVDNNTSAKLIHPNTSILHDEKLETNR</sequence>
<organism evidence="1 2">
    <name type="scientific">Cetraspora pellucida</name>
    <dbReference type="NCBI Taxonomy" id="1433469"/>
    <lineage>
        <taxon>Eukaryota</taxon>
        <taxon>Fungi</taxon>
        <taxon>Fungi incertae sedis</taxon>
        <taxon>Mucoromycota</taxon>
        <taxon>Glomeromycotina</taxon>
        <taxon>Glomeromycetes</taxon>
        <taxon>Diversisporales</taxon>
        <taxon>Gigasporaceae</taxon>
        <taxon>Cetraspora</taxon>
    </lineage>
</organism>
<comment type="caution">
    <text evidence="1">The sequence shown here is derived from an EMBL/GenBank/DDBJ whole genome shotgun (WGS) entry which is preliminary data.</text>
</comment>
<reference evidence="1" key="1">
    <citation type="submission" date="2021-06" db="EMBL/GenBank/DDBJ databases">
        <authorList>
            <person name="Kallberg Y."/>
            <person name="Tangrot J."/>
            <person name="Rosling A."/>
        </authorList>
    </citation>
    <scope>NUCLEOTIDE SEQUENCE</scope>
    <source>
        <strain evidence="1">28 12/20/2015</strain>
    </source>
</reference>
<dbReference type="Proteomes" id="UP000789366">
    <property type="component" value="Unassembled WGS sequence"/>
</dbReference>
<dbReference type="EMBL" id="CAJVPW010034186">
    <property type="protein sequence ID" value="CAG8732935.1"/>
    <property type="molecule type" value="Genomic_DNA"/>
</dbReference>
<accession>A0ACA9Q0R1</accession>